<sequence>MSSEKTEDLNSYTVLRVHKYDPDSEASTPQRLIQVEKDKFTSIETEKLEALRKFLISEKVFDSSDPFCDKNGSEMSDSTMVKLYFSVVDEAKEEITKMSATSTSQLNVYFKQKRTRTTLDDETKEFLKRQLELTTKDQKLSEADLKRLKSTFDAANWKATAGSKQRYLLSYRWGPALLDPPKSAGDKKSSPSKVQGKVTTEMKVERTPYSAFQLKKRPFQKDEISADPGEGYLISGTPTAPGADNLEFRIPRFRVDDDSYVSVYETQNALESSLAKGSFSETAVQASVGGGFWGVSAAASAGFSANSKSDSVTANSEEKRTMHITYKFPRVTVYLDKDSLEITEECKREITKVQDKKSLIAFSKKFGDIFPQRVQLGGALFASEDSVADSDQTKKNQAKAMKVSAAASFSSSWAQASASASHEQGSSSIENTSKQNLTNAMAWEATGGDTLLCNNPPLWCATVGDFYNWRVIDQSDVLPLYEALDEINDNTNFATQFEQAAKRG</sequence>
<dbReference type="OrthoDB" id="2562973at2759"/>
<dbReference type="InterPro" id="IPR054586">
    <property type="entry name" value="MACPF_1_fungal"/>
</dbReference>
<gene>
    <name evidence="3" type="ORF">ANOM_000141</name>
</gene>
<comment type="caution">
    <text evidence="3">The sequence shown here is derived from an EMBL/GenBank/DDBJ whole genome shotgun (WGS) entry which is preliminary data.</text>
</comment>
<dbReference type="GeneID" id="26801945"/>
<dbReference type="AlphaFoldDB" id="A0A0L1JIH9"/>
<dbReference type="STRING" id="1509407.A0A0L1JIH9"/>
<evidence type="ECO:0000259" key="2">
    <source>
        <dbReference type="Pfam" id="PF22693"/>
    </source>
</evidence>
<feature type="domain" description="MACPF-like" evidence="2">
    <location>
        <begin position="306"/>
        <end position="486"/>
    </location>
</feature>
<dbReference type="EMBL" id="JNOM01000002">
    <property type="protein sequence ID" value="KNG91512.1"/>
    <property type="molecule type" value="Genomic_DNA"/>
</dbReference>
<proteinExistence type="predicted"/>
<evidence type="ECO:0000313" key="3">
    <source>
        <dbReference type="EMBL" id="KNG91512.1"/>
    </source>
</evidence>
<evidence type="ECO:0000313" key="4">
    <source>
        <dbReference type="Proteomes" id="UP000037505"/>
    </source>
</evidence>
<reference evidence="3 4" key="1">
    <citation type="submission" date="2014-06" db="EMBL/GenBank/DDBJ databases">
        <title>The Genome of the Aflatoxigenic Filamentous Fungus Aspergillus nomius.</title>
        <authorList>
            <person name="Moore M.G."/>
            <person name="Shannon B.M."/>
            <person name="Brian M.M."/>
        </authorList>
    </citation>
    <scope>NUCLEOTIDE SEQUENCE [LARGE SCALE GENOMIC DNA]</scope>
    <source>
        <strain evidence="3 4">NRRL 13137</strain>
    </source>
</reference>
<dbReference type="RefSeq" id="XP_015412435.1">
    <property type="nucleotide sequence ID" value="XM_015545399.1"/>
</dbReference>
<organism evidence="3 4">
    <name type="scientific">Aspergillus nomiae NRRL (strain ATCC 15546 / NRRL 13137 / CBS 260.88 / M93)</name>
    <dbReference type="NCBI Taxonomy" id="1509407"/>
    <lineage>
        <taxon>Eukaryota</taxon>
        <taxon>Fungi</taxon>
        <taxon>Dikarya</taxon>
        <taxon>Ascomycota</taxon>
        <taxon>Pezizomycotina</taxon>
        <taxon>Eurotiomycetes</taxon>
        <taxon>Eurotiomycetidae</taxon>
        <taxon>Eurotiales</taxon>
        <taxon>Aspergillaceae</taxon>
        <taxon>Aspergillus</taxon>
        <taxon>Aspergillus subgen. Circumdati</taxon>
    </lineage>
</organism>
<keyword evidence="4" id="KW-1185">Reference proteome</keyword>
<accession>A0A0L1JIH9</accession>
<feature type="region of interest" description="Disordered" evidence="1">
    <location>
        <begin position="180"/>
        <end position="200"/>
    </location>
</feature>
<evidence type="ECO:0000256" key="1">
    <source>
        <dbReference type="SAM" id="MobiDB-lite"/>
    </source>
</evidence>
<protein>
    <recommendedName>
        <fullName evidence="2">MACPF-like domain-containing protein</fullName>
    </recommendedName>
</protein>
<dbReference type="Pfam" id="PF22693">
    <property type="entry name" value="MACPF_1"/>
    <property type="match status" value="1"/>
</dbReference>
<name>A0A0L1JIH9_ASPN3</name>
<dbReference type="Proteomes" id="UP000037505">
    <property type="component" value="Unassembled WGS sequence"/>
</dbReference>